<accession>A0A9N9IY94</accession>
<dbReference type="GO" id="GO:0007166">
    <property type="term" value="P:cell surface receptor signaling pathway"/>
    <property type="evidence" value="ECO:0007669"/>
    <property type="project" value="InterPro"/>
</dbReference>
<dbReference type="OrthoDB" id="2314769at2759"/>
<evidence type="ECO:0000313" key="2">
    <source>
        <dbReference type="Proteomes" id="UP000789405"/>
    </source>
</evidence>
<proteinExistence type="predicted"/>
<gene>
    <name evidence="1" type="ORF">DERYTH_LOCUS17295</name>
</gene>
<dbReference type="Proteomes" id="UP000789405">
    <property type="component" value="Unassembled WGS sequence"/>
</dbReference>
<comment type="caution">
    <text evidence="1">The sequence shown here is derived from an EMBL/GenBank/DDBJ whole genome shotgun (WGS) entry which is preliminary data.</text>
</comment>
<reference evidence="1" key="1">
    <citation type="submission" date="2021-06" db="EMBL/GenBank/DDBJ databases">
        <authorList>
            <person name="Kallberg Y."/>
            <person name="Tangrot J."/>
            <person name="Rosling A."/>
        </authorList>
    </citation>
    <scope>NUCLEOTIDE SEQUENCE</scope>
    <source>
        <strain evidence="1">MA453B</strain>
    </source>
</reference>
<name>A0A9N9IY94_9GLOM</name>
<dbReference type="Gene3D" id="1.20.930.20">
    <property type="entry name" value="Adaptor protein Cbl, N-terminal domain"/>
    <property type="match status" value="1"/>
</dbReference>
<sequence length="329" mass="38043">MSSQEHNYNASDIDAVQPYSPLLNMVTFIVDQMLSISKNATCNEKICTALLNRVEIAQRAVKSFELKYHNINEFAKEITQMTTFQKFMSAKAVKGAYEKNIKEFEEVFNELNFTMTLYGFEQREIDAENLAEDLVFLKKTMNNMKYEIRSAIGEVTTLISSQKYNDNAQQIHNNKASHLQGELNETFEKSTGQTQDVIAPFVPIFNMVTDILNQMSSIYENAKRNEKICAALLDRVKIAEKAVSSLQYELQANEENFRNKDQITSLKYFQNFINANAVKKAYEKNIKEFEKVYSDLNFTITMYDAEQREQKEIEAKNVAKDFEILEKVL</sequence>
<evidence type="ECO:0000313" key="1">
    <source>
        <dbReference type="EMBL" id="CAG8755607.1"/>
    </source>
</evidence>
<dbReference type="InterPro" id="IPR036537">
    <property type="entry name" value="Adaptor_Cbl_N_dom_sf"/>
</dbReference>
<dbReference type="AlphaFoldDB" id="A0A9N9IY94"/>
<keyword evidence="2" id="KW-1185">Reference proteome</keyword>
<dbReference type="CDD" id="cd21037">
    <property type="entry name" value="MLKL_NTD"/>
    <property type="match status" value="2"/>
</dbReference>
<organism evidence="1 2">
    <name type="scientific">Dentiscutata erythropus</name>
    <dbReference type="NCBI Taxonomy" id="1348616"/>
    <lineage>
        <taxon>Eukaryota</taxon>
        <taxon>Fungi</taxon>
        <taxon>Fungi incertae sedis</taxon>
        <taxon>Mucoromycota</taxon>
        <taxon>Glomeromycotina</taxon>
        <taxon>Glomeromycetes</taxon>
        <taxon>Diversisporales</taxon>
        <taxon>Gigasporaceae</taxon>
        <taxon>Dentiscutata</taxon>
    </lineage>
</organism>
<dbReference type="InterPro" id="IPR059179">
    <property type="entry name" value="MLKL-like_MCAfunc"/>
</dbReference>
<dbReference type="EMBL" id="CAJVPY010016149">
    <property type="protein sequence ID" value="CAG8755607.1"/>
    <property type="molecule type" value="Genomic_DNA"/>
</dbReference>
<protein>
    <submittedName>
        <fullName evidence="1">16151_t:CDS:1</fullName>
    </submittedName>
</protein>